<evidence type="ECO:0000259" key="3">
    <source>
        <dbReference type="PROSITE" id="PS51017"/>
    </source>
</evidence>
<dbReference type="PROSITE" id="PS51017">
    <property type="entry name" value="CCT"/>
    <property type="match status" value="1"/>
</dbReference>
<dbReference type="EMBL" id="JAACNO010001246">
    <property type="protein sequence ID" value="KAF4141869.1"/>
    <property type="molecule type" value="Genomic_DNA"/>
</dbReference>
<dbReference type="PANTHER" id="PTHR37066:SF1">
    <property type="entry name" value="LNS2_PITP DOMAIN-CONTAINING PROTEIN"/>
    <property type="match status" value="1"/>
</dbReference>
<feature type="domain" description="CCT" evidence="3">
    <location>
        <begin position="1065"/>
        <end position="1107"/>
    </location>
</feature>
<dbReference type="PANTHER" id="PTHR37066">
    <property type="entry name" value="HELICASE-ASSOCIATED"/>
    <property type="match status" value="1"/>
</dbReference>
<evidence type="ECO:0000313" key="4">
    <source>
        <dbReference type="EMBL" id="KAF4141869.1"/>
    </source>
</evidence>
<evidence type="ECO:0000256" key="1">
    <source>
        <dbReference type="ARBA" id="ARBA00004123"/>
    </source>
</evidence>
<evidence type="ECO:0000313" key="5">
    <source>
        <dbReference type="Proteomes" id="UP000704712"/>
    </source>
</evidence>
<dbReference type="GO" id="GO:0005634">
    <property type="term" value="C:nucleus"/>
    <property type="evidence" value="ECO:0007669"/>
    <property type="project" value="UniProtKB-SubCell"/>
</dbReference>
<comment type="caution">
    <text evidence="4">The sequence shown here is derived from an EMBL/GenBank/DDBJ whole genome shotgun (WGS) entry which is preliminary data.</text>
</comment>
<gene>
    <name evidence="4" type="ORF">GN958_ATG08941</name>
</gene>
<organism evidence="4 5">
    <name type="scientific">Phytophthora infestans</name>
    <name type="common">Potato late blight agent</name>
    <name type="synonym">Botrytis infestans</name>
    <dbReference type="NCBI Taxonomy" id="4787"/>
    <lineage>
        <taxon>Eukaryota</taxon>
        <taxon>Sar</taxon>
        <taxon>Stramenopiles</taxon>
        <taxon>Oomycota</taxon>
        <taxon>Peronosporomycetes</taxon>
        <taxon>Peronosporales</taxon>
        <taxon>Peronosporaceae</taxon>
        <taxon>Phytophthora</taxon>
    </lineage>
</organism>
<proteinExistence type="predicted"/>
<name>A0A8S9US45_PHYIN</name>
<evidence type="ECO:0000256" key="2">
    <source>
        <dbReference type="ARBA" id="ARBA00023242"/>
    </source>
</evidence>
<keyword evidence="2" id="KW-0539">Nucleus</keyword>
<comment type="subcellular location">
    <subcellularLocation>
        <location evidence="1">Nucleus</location>
    </subcellularLocation>
</comment>
<reference evidence="4" key="1">
    <citation type="submission" date="2020-03" db="EMBL/GenBank/DDBJ databases">
        <title>Hybrid Assembly of Korean Phytophthora infestans isolates.</title>
        <authorList>
            <person name="Prokchorchik M."/>
            <person name="Lee Y."/>
            <person name="Seo J."/>
            <person name="Cho J.-H."/>
            <person name="Park Y.-E."/>
            <person name="Jang D.-C."/>
            <person name="Im J.-S."/>
            <person name="Choi J.-G."/>
            <person name="Park H.-J."/>
            <person name="Lee G.-B."/>
            <person name="Lee Y.-G."/>
            <person name="Hong S.-Y."/>
            <person name="Cho K."/>
            <person name="Sohn K.H."/>
        </authorList>
    </citation>
    <scope>NUCLEOTIDE SEQUENCE</scope>
    <source>
        <strain evidence="4">KR_2_A2</strain>
    </source>
</reference>
<dbReference type="InterPro" id="IPR010402">
    <property type="entry name" value="CCT_domain"/>
</dbReference>
<dbReference type="Proteomes" id="UP000704712">
    <property type="component" value="Unassembled WGS sequence"/>
</dbReference>
<protein>
    <submittedName>
        <fullName evidence="4">CCT motif-containing protein</fullName>
    </submittedName>
</protein>
<accession>A0A8S9US45</accession>
<dbReference type="Pfam" id="PF06203">
    <property type="entry name" value="CCT"/>
    <property type="match status" value="1"/>
</dbReference>
<dbReference type="AlphaFoldDB" id="A0A8S9US45"/>
<sequence length="1120" mass="129709">MATARRSEASFGDVLDGVAVDVVDYRQEKWCRVFMPALRTFHSLFGHTEVPEEFVVPRASPPWPEAAWGLHLGQAISRSQDTKRLYSSQVAKSLQEFQNLGFTWKVTNAADRSWKHQVLPALREFHQQRGHTHVMSSFVVPEWEPWPKDSWGLNLGAIVKRVRAGRSFVDQATRDSDMLDRLGFLSDPRDVEWQGRILPALVTFADEYRNDEPMAFDFVVPATQPWPKQTWGLELGMFLRDSQRREQYFVQIVRDATVLDGLGFEVCLSVATWERQVVPLLTLFSTIFPNQTAVPVDFMIPHERPWPRKMWGLKLGKIAAQNPDRMAAMMSEWKQRNEAAESFSVVSDNRSMQWKTRIYPALVTFVQVFGDCRLGGQFTVPSEAPWPKQTWGLKLGGRIADYVKNGSYFQQVGQDADRLDALGFSFKLLETPWMQHGAPLVDTFSMAHPRTVVPDYFVVPSKAPWQESTWGIKLGKLVRWNSQLMTDIESKWRVQVLKAVEVYQNEHGDINVGEKFVIPSQSPWPSKTWGMDLSRILQRLRTGEYYDGHVAIARNSVVRLQQMLHQRRDEAWESIFIAFKMFFKRFRHCDVKPHFVIPANLSWPKPVWNLQLGQIVDKMKTTGNFFSHVGRYADQLSKLGFTLTFSNVAWDKKVAPLIATFASLHPQDTIPWDSDWGFTIPAKEPWPEYAWGVNLSVLVQWNWGRVKAIERDWRAQVLLANLVYSYENGNKILRDKFVVPSRSPWPHKTWGRELRHILTCVQVGQHYSGHIAIANFHSNEACAGENEQWRTRIFPALHTFAMVFGHCSVPKNYVVPSESPWPKQTFGLQLGIITAEIESSGLYFADVGLNADRLETFGFRYKLADTPWQEHVAPLLKIYATQYPHEILPEDFVVPPKRPWPEELYGLRLGKLMAWSSCFTWSYKAERWKERRMPQNTTLAGEYGYCRVPTTFKVPSELPWPKQMWSLRIKVYLRQLNRKGDFFLSGGLQQALTSEEDVGFVFKLAIESEIEFGEPEVEKYTAQVEQIGRKMEVSEPQSCLRKRPLPDANGPRREGWVGCYSPEARKKRVQRYLKKRQERVWVREVKYDVRKSFADTRLRVQGRFVAREDEKTIRELLSFT</sequence>